<feature type="signal peptide" evidence="2">
    <location>
        <begin position="1"/>
        <end position="21"/>
    </location>
</feature>
<dbReference type="PANTHER" id="PTHR31048">
    <property type="entry name" value="OS03G0233200 PROTEIN"/>
    <property type="match status" value="1"/>
</dbReference>
<evidence type="ECO:0000256" key="2">
    <source>
        <dbReference type="SAM" id="SignalP"/>
    </source>
</evidence>
<evidence type="ECO:0000256" key="1">
    <source>
        <dbReference type="ARBA" id="ARBA00010607"/>
    </source>
</evidence>
<gene>
    <name evidence="3" type="ORF">CJ030_MR2G025721</name>
</gene>
<name>A0A6A1WB01_9ROSI</name>
<dbReference type="InterPro" id="IPR001938">
    <property type="entry name" value="Thaumatin"/>
</dbReference>
<comment type="caution">
    <text evidence="3">The sequence shown here is derived from an EMBL/GenBank/DDBJ whole genome shotgun (WGS) entry which is preliminary data.</text>
</comment>
<dbReference type="Proteomes" id="UP000516437">
    <property type="component" value="Chromosome 2"/>
</dbReference>
<dbReference type="OrthoDB" id="430315at2759"/>
<dbReference type="PROSITE" id="PS51367">
    <property type="entry name" value="THAUMATIN_2"/>
    <property type="match status" value="3"/>
</dbReference>
<sequence length="426" mass="46150">MKALAFFGLILALFFLPGAHSARITFKNNCPNTIWPVTADQKPQLSTTGFELTPQAFASVDVQAPWIGRFWARTNCSTDASGKFSCTTADCASGGRSDLYFHYENRCSYTVWLAASPSVGDADPERSPETLEIFSMPDEWTGSIWARTNCANNASFYFSCETGDCGSGTIDCQSPPPTYPVTLLNFDIKQSVVSYEVSLNHGHNLPVRIQPVGGSLVDGGGSCPVVDCVADISNVCPGGRSDVYFHYENRCSYTVWLAASPSIGDADPECSPETLEIFSMPDEWTGSIWARTNCANNASFYFSCETGDCGSGTIDCQSPPPTYPVTLLNFDIKQSVVSYEVSLNHGHNLPVRIQPVGGSLVDGGGSCPVVDCVADISNVCPGWELLDRRKTENPMMNWKIPALSNEMDMKDNIKSGAHTVAFAVRC</sequence>
<dbReference type="AlphaFoldDB" id="A0A6A1WB01"/>
<evidence type="ECO:0000313" key="3">
    <source>
        <dbReference type="EMBL" id="KAB1221187.1"/>
    </source>
</evidence>
<dbReference type="PRINTS" id="PR00347">
    <property type="entry name" value="THAUMATIN"/>
</dbReference>
<dbReference type="EMBL" id="RXIC02000020">
    <property type="protein sequence ID" value="KAB1221187.1"/>
    <property type="molecule type" value="Genomic_DNA"/>
</dbReference>
<evidence type="ECO:0000313" key="4">
    <source>
        <dbReference type="Proteomes" id="UP000516437"/>
    </source>
</evidence>
<keyword evidence="2" id="KW-0732">Signal</keyword>
<dbReference type="Gene3D" id="2.60.110.10">
    <property type="entry name" value="Thaumatin"/>
    <property type="match status" value="3"/>
</dbReference>
<organism evidence="3 4">
    <name type="scientific">Morella rubra</name>
    <name type="common">Chinese bayberry</name>
    <dbReference type="NCBI Taxonomy" id="262757"/>
    <lineage>
        <taxon>Eukaryota</taxon>
        <taxon>Viridiplantae</taxon>
        <taxon>Streptophyta</taxon>
        <taxon>Embryophyta</taxon>
        <taxon>Tracheophyta</taxon>
        <taxon>Spermatophyta</taxon>
        <taxon>Magnoliopsida</taxon>
        <taxon>eudicotyledons</taxon>
        <taxon>Gunneridae</taxon>
        <taxon>Pentapetalae</taxon>
        <taxon>rosids</taxon>
        <taxon>fabids</taxon>
        <taxon>Fagales</taxon>
        <taxon>Myricaceae</taxon>
        <taxon>Morella</taxon>
    </lineage>
</organism>
<feature type="chain" id="PRO_5025528169" evidence="2">
    <location>
        <begin position="22"/>
        <end position="426"/>
    </location>
</feature>
<reference evidence="3 4" key="1">
    <citation type="journal article" date="2019" name="Plant Biotechnol. J.">
        <title>The red bayberry genome and genetic basis of sex determination.</title>
        <authorList>
            <person name="Jia H.M."/>
            <person name="Jia H.J."/>
            <person name="Cai Q.L."/>
            <person name="Wang Y."/>
            <person name="Zhao H.B."/>
            <person name="Yang W.F."/>
            <person name="Wang G.Y."/>
            <person name="Li Y.H."/>
            <person name="Zhan D.L."/>
            <person name="Shen Y.T."/>
            <person name="Niu Q.F."/>
            <person name="Chang L."/>
            <person name="Qiu J."/>
            <person name="Zhao L."/>
            <person name="Xie H.B."/>
            <person name="Fu W.Y."/>
            <person name="Jin J."/>
            <person name="Li X.W."/>
            <person name="Jiao Y."/>
            <person name="Zhou C.C."/>
            <person name="Tu T."/>
            <person name="Chai C.Y."/>
            <person name="Gao J.L."/>
            <person name="Fan L.J."/>
            <person name="van de Weg E."/>
            <person name="Wang J.Y."/>
            <person name="Gao Z.S."/>
        </authorList>
    </citation>
    <scope>NUCLEOTIDE SEQUENCE [LARGE SCALE GENOMIC DNA]</scope>
    <source>
        <tissue evidence="3">Leaves</tissue>
    </source>
</reference>
<dbReference type="SMART" id="SM00205">
    <property type="entry name" value="THN"/>
    <property type="match status" value="1"/>
</dbReference>
<accession>A0A6A1WB01</accession>
<protein>
    <submittedName>
        <fullName evidence="3">Thaumatin-like protein 1</fullName>
    </submittedName>
</protein>
<proteinExistence type="inferred from homology"/>
<keyword evidence="4" id="KW-1185">Reference proteome</keyword>
<dbReference type="SUPFAM" id="SSF49870">
    <property type="entry name" value="Osmotin, thaumatin-like protein"/>
    <property type="match status" value="3"/>
</dbReference>
<dbReference type="Pfam" id="PF00314">
    <property type="entry name" value="Thaumatin"/>
    <property type="match status" value="3"/>
</dbReference>
<dbReference type="InterPro" id="IPR037176">
    <property type="entry name" value="Osmotin/thaumatin-like_sf"/>
</dbReference>
<comment type="similarity">
    <text evidence="1">Belongs to the thaumatin family.</text>
</comment>